<dbReference type="Proteomes" id="UP000325161">
    <property type="component" value="Chromosome"/>
</dbReference>
<protein>
    <submittedName>
        <fullName evidence="1">RidA family protein</fullName>
    </submittedName>
</protein>
<dbReference type="PANTHER" id="PTHR43760">
    <property type="entry name" value="ENDORIBONUCLEASE-RELATED"/>
    <property type="match status" value="1"/>
</dbReference>
<dbReference type="PANTHER" id="PTHR43760:SF1">
    <property type="entry name" value="ENDORIBONUCLEASE L-PSP_CHORISMATE MUTASE-LIKE DOMAIN-CONTAINING PROTEIN"/>
    <property type="match status" value="1"/>
</dbReference>
<dbReference type="CDD" id="cd02199">
    <property type="entry name" value="YjgF_YER057c_UK114_like_1"/>
    <property type="match status" value="1"/>
</dbReference>
<organism evidence="1 2">
    <name type="scientific">Pigmentiphaga aceris</name>
    <dbReference type="NCBI Taxonomy" id="1940612"/>
    <lineage>
        <taxon>Bacteria</taxon>
        <taxon>Pseudomonadati</taxon>
        <taxon>Pseudomonadota</taxon>
        <taxon>Betaproteobacteria</taxon>
        <taxon>Burkholderiales</taxon>
        <taxon>Alcaligenaceae</taxon>
        <taxon>Pigmentiphaga</taxon>
    </lineage>
</organism>
<dbReference type="InterPro" id="IPR013813">
    <property type="entry name" value="Endoribo_LPSP/chorism_mut-like"/>
</dbReference>
<evidence type="ECO:0000313" key="1">
    <source>
        <dbReference type="EMBL" id="QEI04670.1"/>
    </source>
</evidence>
<dbReference type="Gene3D" id="3.30.1330.40">
    <property type="entry name" value="RutC-like"/>
    <property type="match status" value="1"/>
</dbReference>
<proteinExistence type="predicted"/>
<dbReference type="RefSeq" id="WP_148812197.1">
    <property type="nucleotide sequence ID" value="NZ_CP043046.1"/>
</dbReference>
<gene>
    <name evidence="1" type="ORF">FXN63_01555</name>
</gene>
<dbReference type="InterPro" id="IPR006175">
    <property type="entry name" value="YjgF/YER057c/UK114"/>
</dbReference>
<dbReference type="Pfam" id="PF01042">
    <property type="entry name" value="Ribonuc_L-PSP"/>
    <property type="match status" value="1"/>
</dbReference>
<dbReference type="EMBL" id="CP043046">
    <property type="protein sequence ID" value="QEI04670.1"/>
    <property type="molecule type" value="Genomic_DNA"/>
</dbReference>
<sequence length="159" mass="16612">MISRAKLAQLGIVLPDPPAPRGEYVPAVVHDGVVYVSGQLSREGNLTITGPVTASTSQDELKRAGRACVLRALSAIDQAVGLENVSRFLFLRGFVFAEPGFQDFARVLDEASKVLVEIYGEQGLHARSVAGVAGLPSNGLLEIELTAVIAPPYAGTGGA</sequence>
<dbReference type="OrthoDB" id="8587942at2"/>
<evidence type="ECO:0000313" key="2">
    <source>
        <dbReference type="Proteomes" id="UP000325161"/>
    </source>
</evidence>
<keyword evidence="2" id="KW-1185">Reference proteome</keyword>
<dbReference type="KEGG" id="pacr:FXN63_01555"/>
<dbReference type="InterPro" id="IPR035959">
    <property type="entry name" value="RutC-like_sf"/>
</dbReference>
<dbReference type="SUPFAM" id="SSF55298">
    <property type="entry name" value="YjgF-like"/>
    <property type="match status" value="1"/>
</dbReference>
<reference evidence="1 2" key="1">
    <citation type="submission" date="2019-08" db="EMBL/GenBank/DDBJ databases">
        <title>Amphibian skin-associated Pigmentiphaga: genome sequence and occurrence across geography and hosts.</title>
        <authorList>
            <person name="Bletz M.C."/>
            <person name="Bunk B."/>
            <person name="Sproeer C."/>
            <person name="Biwer P."/>
            <person name="Reiter S."/>
            <person name="Rabemananjara F.C.E."/>
            <person name="Schulz S."/>
            <person name="Overmann J."/>
            <person name="Vences M."/>
        </authorList>
    </citation>
    <scope>NUCLEOTIDE SEQUENCE [LARGE SCALE GENOMIC DNA]</scope>
    <source>
        <strain evidence="1 2">Mada1488</strain>
    </source>
</reference>
<accession>A0A5C0AUT4</accession>
<name>A0A5C0AUT4_9BURK</name>
<dbReference type="AlphaFoldDB" id="A0A5C0AUT4"/>